<feature type="compositionally biased region" description="Acidic residues" evidence="17">
    <location>
        <begin position="567"/>
        <end position="576"/>
    </location>
</feature>
<feature type="region of interest" description="Disordered" evidence="17">
    <location>
        <begin position="1"/>
        <end position="131"/>
    </location>
</feature>
<accession>A0ABD2E338</accession>
<evidence type="ECO:0000256" key="10">
    <source>
        <dbReference type="ARBA" id="ARBA00023203"/>
    </source>
</evidence>
<dbReference type="SMART" id="SM01196">
    <property type="entry name" value="FERM_C"/>
    <property type="match status" value="1"/>
</dbReference>
<keyword evidence="11" id="KW-0206">Cytoskeleton</keyword>
<keyword evidence="5" id="KW-0963">Cytoplasm</keyword>
<dbReference type="InterPro" id="IPR007477">
    <property type="entry name" value="SAB_dom"/>
</dbReference>
<dbReference type="InterPro" id="IPR029071">
    <property type="entry name" value="Ubiquitin-like_domsf"/>
</dbReference>
<evidence type="ECO:0000256" key="17">
    <source>
        <dbReference type="SAM" id="MobiDB-lite"/>
    </source>
</evidence>
<evidence type="ECO:0000256" key="6">
    <source>
        <dbReference type="ARBA" id="ARBA00022553"/>
    </source>
</evidence>
<keyword evidence="7" id="KW-0132">Cell division</keyword>
<feature type="compositionally biased region" description="Low complexity" evidence="17">
    <location>
        <begin position="28"/>
        <end position="41"/>
    </location>
</feature>
<dbReference type="PROSITE" id="PS00661">
    <property type="entry name" value="FERM_2"/>
    <property type="match status" value="1"/>
</dbReference>
<reference evidence="19 20" key="1">
    <citation type="journal article" date="2024" name="G3 (Bethesda)">
        <title>A hybrid genome assembly of the endangered aye-aye (Daubentonia madagascariensis).</title>
        <authorList>
            <person name="Versoza C.J."/>
            <person name="Pfeifer S.P."/>
        </authorList>
    </citation>
    <scope>NUCLEOTIDE SEQUENCE [LARGE SCALE GENOMIC DNA]</scope>
    <source>
        <strain evidence="19">6821</strain>
    </source>
</reference>
<dbReference type="PRINTS" id="PR00935">
    <property type="entry name" value="BAND41"/>
</dbReference>
<feature type="compositionally biased region" description="Basic and acidic residues" evidence="17">
    <location>
        <begin position="102"/>
        <end position="118"/>
    </location>
</feature>
<evidence type="ECO:0000259" key="18">
    <source>
        <dbReference type="PROSITE" id="PS50057"/>
    </source>
</evidence>
<dbReference type="CDD" id="cd13184">
    <property type="entry name" value="FERM_C_4_1_family"/>
    <property type="match status" value="1"/>
</dbReference>
<dbReference type="InterPro" id="IPR018980">
    <property type="entry name" value="FERM_PH-like_C"/>
</dbReference>
<dbReference type="Proteomes" id="UP001610411">
    <property type="component" value="Unassembled WGS sequence"/>
</dbReference>
<evidence type="ECO:0000256" key="11">
    <source>
        <dbReference type="ARBA" id="ARBA00023212"/>
    </source>
</evidence>
<feature type="compositionally biased region" description="Basic and acidic residues" evidence="17">
    <location>
        <begin position="181"/>
        <end position="200"/>
    </location>
</feature>
<dbReference type="SUPFAM" id="SSF50729">
    <property type="entry name" value="PH domain-like"/>
    <property type="match status" value="1"/>
</dbReference>
<dbReference type="FunFam" id="1.20.80.10:FF:000001">
    <property type="entry name" value="Erythrocyte membrane protein band 4.1"/>
    <property type="match status" value="1"/>
</dbReference>
<dbReference type="EMBL" id="JBFSEQ010000007">
    <property type="protein sequence ID" value="KAL2773014.1"/>
    <property type="molecule type" value="Genomic_DNA"/>
</dbReference>
<dbReference type="InterPro" id="IPR000299">
    <property type="entry name" value="FERM_domain"/>
</dbReference>
<dbReference type="GO" id="GO:0051301">
    <property type="term" value="P:cell division"/>
    <property type="evidence" value="ECO:0007669"/>
    <property type="project" value="UniProtKB-KW"/>
</dbReference>
<feature type="region of interest" description="Disordered" evidence="17">
    <location>
        <begin position="152"/>
        <end position="201"/>
    </location>
</feature>
<dbReference type="AlphaFoldDB" id="A0ABD2E338"/>
<evidence type="ECO:0000256" key="12">
    <source>
        <dbReference type="ARBA" id="ARBA00023242"/>
    </source>
</evidence>
<evidence type="ECO:0000313" key="19">
    <source>
        <dbReference type="EMBL" id="KAL2773014.1"/>
    </source>
</evidence>
<dbReference type="Pfam" id="PF09380">
    <property type="entry name" value="FERM_C"/>
    <property type="match status" value="1"/>
</dbReference>
<evidence type="ECO:0000256" key="14">
    <source>
        <dbReference type="ARBA" id="ARBA00023658"/>
    </source>
</evidence>
<name>A0ABD2E338_DAUMA</name>
<dbReference type="InterPro" id="IPR011993">
    <property type="entry name" value="PH-like_dom_sf"/>
</dbReference>
<evidence type="ECO:0000256" key="2">
    <source>
        <dbReference type="ARBA" id="ARBA00004245"/>
    </source>
</evidence>
<dbReference type="Gene3D" id="1.20.80.10">
    <property type="match status" value="1"/>
</dbReference>
<evidence type="ECO:0000256" key="9">
    <source>
        <dbReference type="ARBA" id="ARBA00022860"/>
    </source>
</evidence>
<dbReference type="GO" id="GO:0003779">
    <property type="term" value="F:actin binding"/>
    <property type="evidence" value="ECO:0007669"/>
    <property type="project" value="UniProtKB-KW"/>
</dbReference>
<organism evidence="19 20">
    <name type="scientific">Daubentonia madagascariensis</name>
    <name type="common">Aye-aye</name>
    <name type="synonym">Sciurus madagascariensis</name>
    <dbReference type="NCBI Taxonomy" id="31869"/>
    <lineage>
        <taxon>Eukaryota</taxon>
        <taxon>Metazoa</taxon>
        <taxon>Chordata</taxon>
        <taxon>Craniata</taxon>
        <taxon>Vertebrata</taxon>
        <taxon>Euteleostomi</taxon>
        <taxon>Mammalia</taxon>
        <taxon>Eutheria</taxon>
        <taxon>Euarchontoglires</taxon>
        <taxon>Primates</taxon>
        <taxon>Strepsirrhini</taxon>
        <taxon>Chiromyiformes</taxon>
        <taxon>Daubentoniidae</taxon>
        <taxon>Daubentonia</taxon>
    </lineage>
</organism>
<dbReference type="InterPro" id="IPR019748">
    <property type="entry name" value="FERM_central"/>
</dbReference>
<feature type="compositionally biased region" description="Basic and acidic residues" evidence="17">
    <location>
        <begin position="62"/>
        <end position="76"/>
    </location>
</feature>
<evidence type="ECO:0000256" key="1">
    <source>
        <dbReference type="ARBA" id="ARBA00004123"/>
    </source>
</evidence>
<keyword evidence="10" id="KW-0009">Actin-binding</keyword>
<comment type="subcellular location">
    <subcellularLocation>
        <location evidence="3">Cytoplasm</location>
        <location evidence="3">Cell cortex</location>
    </subcellularLocation>
    <subcellularLocation>
        <location evidence="2">Cytoplasm</location>
        <location evidence="2">Cytoskeleton</location>
    </subcellularLocation>
    <subcellularLocation>
        <location evidence="1">Nucleus</location>
    </subcellularLocation>
</comment>
<dbReference type="PROSITE" id="PS50057">
    <property type="entry name" value="FERM_3"/>
    <property type="match status" value="1"/>
</dbReference>
<evidence type="ECO:0000256" key="15">
    <source>
        <dbReference type="ARBA" id="ARBA00030419"/>
    </source>
</evidence>
<feature type="compositionally biased region" description="Low complexity" evidence="17">
    <location>
        <begin position="77"/>
        <end position="88"/>
    </location>
</feature>
<dbReference type="Pfam" id="PF04382">
    <property type="entry name" value="SAB"/>
    <property type="match status" value="1"/>
</dbReference>
<keyword evidence="4" id="KW-0813">Transport</keyword>
<dbReference type="InterPro" id="IPR019747">
    <property type="entry name" value="FERM_CS"/>
</dbReference>
<dbReference type="PROSITE" id="PS00660">
    <property type="entry name" value="FERM_1"/>
    <property type="match status" value="1"/>
</dbReference>
<dbReference type="PIRSF" id="PIRSF002304">
    <property type="entry name" value="Membrane_skeletal_4_1"/>
    <property type="match status" value="1"/>
</dbReference>
<proteinExistence type="predicted"/>
<dbReference type="GO" id="GO:0005856">
    <property type="term" value="C:cytoskeleton"/>
    <property type="evidence" value="ECO:0007669"/>
    <property type="project" value="UniProtKB-SubCell"/>
</dbReference>
<dbReference type="InterPro" id="IPR035963">
    <property type="entry name" value="FERM_2"/>
</dbReference>
<dbReference type="Pfam" id="PF00373">
    <property type="entry name" value="FERM_M"/>
    <property type="match status" value="1"/>
</dbReference>
<dbReference type="SUPFAM" id="SSF47031">
    <property type="entry name" value="Second domain of FERM"/>
    <property type="match status" value="1"/>
</dbReference>
<keyword evidence="8" id="KW-0498">Mitosis</keyword>
<evidence type="ECO:0000256" key="4">
    <source>
        <dbReference type="ARBA" id="ARBA00022448"/>
    </source>
</evidence>
<dbReference type="InterPro" id="IPR014352">
    <property type="entry name" value="FERM/acyl-CoA-bd_prot_sf"/>
</dbReference>
<evidence type="ECO:0000256" key="8">
    <source>
        <dbReference type="ARBA" id="ARBA00022776"/>
    </source>
</evidence>
<keyword evidence="9" id="KW-0112">Calmodulin-binding</keyword>
<dbReference type="GO" id="GO:0005634">
    <property type="term" value="C:nucleus"/>
    <property type="evidence" value="ECO:0007669"/>
    <property type="project" value="UniProtKB-SubCell"/>
</dbReference>
<dbReference type="GO" id="GO:0005516">
    <property type="term" value="F:calmodulin binding"/>
    <property type="evidence" value="ECO:0007669"/>
    <property type="project" value="UniProtKB-KW"/>
</dbReference>
<dbReference type="PANTHER" id="PTHR23280:SF12">
    <property type="entry name" value="PROTEIN 4.1"/>
    <property type="match status" value="1"/>
</dbReference>
<feature type="region of interest" description="Disordered" evidence="17">
    <location>
        <begin position="559"/>
        <end position="592"/>
    </location>
</feature>
<dbReference type="SUPFAM" id="SSF54236">
    <property type="entry name" value="Ubiquitin-like"/>
    <property type="match status" value="1"/>
</dbReference>
<dbReference type="Pfam" id="PF05902">
    <property type="entry name" value="4_1_CTD"/>
    <property type="match status" value="1"/>
</dbReference>
<feature type="compositionally biased region" description="Basic and acidic residues" evidence="17">
    <location>
        <begin position="160"/>
        <end position="170"/>
    </location>
</feature>
<dbReference type="SMART" id="SM01195">
    <property type="entry name" value="FA"/>
    <property type="match status" value="1"/>
</dbReference>
<dbReference type="InterPro" id="IPR014847">
    <property type="entry name" value="FA"/>
</dbReference>
<evidence type="ECO:0000256" key="3">
    <source>
        <dbReference type="ARBA" id="ARBA00004544"/>
    </source>
</evidence>
<evidence type="ECO:0000256" key="7">
    <source>
        <dbReference type="ARBA" id="ARBA00022618"/>
    </source>
</evidence>
<feature type="region of interest" description="Disordered" evidence="17">
    <location>
        <begin position="491"/>
        <end position="535"/>
    </location>
</feature>
<evidence type="ECO:0000256" key="13">
    <source>
        <dbReference type="ARBA" id="ARBA00023306"/>
    </source>
</evidence>
<keyword evidence="20" id="KW-1185">Reference proteome</keyword>
<dbReference type="Pfam" id="PF08736">
    <property type="entry name" value="FA"/>
    <property type="match status" value="1"/>
</dbReference>
<dbReference type="Gene3D" id="2.30.29.30">
    <property type="entry name" value="Pleckstrin-homology domain (PH domain)/Phosphotyrosine-binding domain (PTB)"/>
    <property type="match status" value="1"/>
</dbReference>
<dbReference type="InterPro" id="IPR019749">
    <property type="entry name" value="Band_41_domain"/>
</dbReference>
<gene>
    <name evidence="19" type="ORF">WCI35_021217</name>
</gene>
<dbReference type="GO" id="GO:0005938">
    <property type="term" value="C:cell cortex"/>
    <property type="evidence" value="ECO:0007669"/>
    <property type="project" value="UniProtKB-SubCell"/>
</dbReference>
<sequence length="776" mass="86649">MTTEKSLVVEAENSQHQQKEEGEGATNSGQQETQLEESSSQTAAEGDNHSDQKLKTSNGDTPTHEDLIKNKERTSESRGLSRLFSSFLKRPKSQVSEEEGKEIESDKEKGEGGQKEIEFGTSLDEEIILKAPIAAPEPELKTDPSLDLHSLSSAETQPAQEEHREDPDFETKEEEGLQECSKVEVKEESPESKAERELKASQKSIRRHRNMHCKVSLLDDTVYECVVETWLDSAKEIKKQVHGVPWNFTFNVKFYPPDPAQLTEDITRYYLCLQLRQDIVAGRLPCSFATLALLGSYTIQSELGDYDPELHGVDYVSDFKLAPNQTKELEEKVMELHKSYRSMTPAQADLEFLENAKKLSMYGVDLHKAKDLEGVDIILGVCSSGLLVYKDKLRINRFPWPKVLKISYKRSSFFIKIRPGEQEQYESTIGFKLPSYRAAKKLWKVCVEHHTFFRLTSTDTIPKSKFLALGSKFRYSGRTQAQTRQASALIDRPAPHFERTASKRASRSLDGAAAVDSADRSPRPTSAPAIAQSQVTEGGIPGALVKKTVVPKAQKETVKVEVQKEEEPPEQAEPEPTEAWKDLDKSQEEIKKHHASISELKKNFMESVPEPRPSEWDKRLSTHSPFRTLNINGQIPTGEGPPLVKTQTVTITDTASAGTSEIPTKDVPIVHTETKTITYEAAQTDDGNGDLDPGVLLTAQTITSETTSSTTTTQITKTVKGGISETRIEKRIVITGDADIDHDQVLVQAIKEAKEQHPDMSVTKVVVHQETEIPED</sequence>
<keyword evidence="12" id="KW-0539">Nucleus</keyword>
<evidence type="ECO:0000256" key="16">
    <source>
        <dbReference type="ARBA" id="ARBA00032586"/>
    </source>
</evidence>
<dbReference type="InterPro" id="IPR008379">
    <property type="entry name" value="Band_4.1_C"/>
</dbReference>
<dbReference type="PANTHER" id="PTHR23280">
    <property type="entry name" value="4.1 G PROTEIN"/>
    <property type="match status" value="1"/>
</dbReference>
<feature type="compositionally biased region" description="Basic and acidic residues" evidence="17">
    <location>
        <begin position="578"/>
        <end position="591"/>
    </location>
</feature>
<comment type="caution">
    <text evidence="19">The sequence shown here is derived from an EMBL/GenBank/DDBJ whole genome shotgun (WGS) entry which is preliminary data.</text>
</comment>
<keyword evidence="13" id="KW-0131">Cell cycle</keyword>
<feature type="domain" description="FERM" evidence="18">
    <location>
        <begin position="171"/>
        <end position="457"/>
    </location>
</feature>
<evidence type="ECO:0000256" key="5">
    <source>
        <dbReference type="ARBA" id="ARBA00022490"/>
    </source>
</evidence>
<dbReference type="CDD" id="cd14473">
    <property type="entry name" value="FERM_B-lobe"/>
    <property type="match status" value="1"/>
</dbReference>
<keyword evidence="6" id="KW-0597">Phosphoprotein</keyword>
<dbReference type="FunFam" id="2.30.29.30:FF:000001">
    <property type="entry name" value="Erythrocyte membrane protein band 4.1"/>
    <property type="match status" value="1"/>
</dbReference>
<protein>
    <recommendedName>
        <fullName evidence="14">Protein 4.1</fullName>
    </recommendedName>
    <alternativeName>
        <fullName evidence="15">Band 4.1</fullName>
    </alternativeName>
    <alternativeName>
        <fullName evidence="16">Erythrocyte membrane protein band 4.1</fullName>
    </alternativeName>
</protein>
<dbReference type="SMART" id="SM00295">
    <property type="entry name" value="B41"/>
    <property type="match status" value="1"/>
</dbReference>
<evidence type="ECO:0000313" key="20">
    <source>
        <dbReference type="Proteomes" id="UP001610411"/>
    </source>
</evidence>